<evidence type="ECO:0000313" key="2">
    <source>
        <dbReference type="Proteomes" id="UP000801492"/>
    </source>
</evidence>
<dbReference type="EMBL" id="VTPC01003556">
    <property type="protein sequence ID" value="KAF2898364.1"/>
    <property type="molecule type" value="Genomic_DNA"/>
</dbReference>
<name>A0A8K0GFZ6_IGNLU</name>
<evidence type="ECO:0000313" key="1">
    <source>
        <dbReference type="EMBL" id="KAF2898364.1"/>
    </source>
</evidence>
<accession>A0A8K0GFZ6</accession>
<comment type="caution">
    <text evidence="1">The sequence shown here is derived from an EMBL/GenBank/DDBJ whole genome shotgun (WGS) entry which is preliminary data.</text>
</comment>
<dbReference type="Proteomes" id="UP000801492">
    <property type="component" value="Unassembled WGS sequence"/>
</dbReference>
<dbReference type="AlphaFoldDB" id="A0A8K0GFZ6"/>
<organism evidence="1 2">
    <name type="scientific">Ignelater luminosus</name>
    <name type="common">Cucubano</name>
    <name type="synonym">Pyrophorus luminosus</name>
    <dbReference type="NCBI Taxonomy" id="2038154"/>
    <lineage>
        <taxon>Eukaryota</taxon>
        <taxon>Metazoa</taxon>
        <taxon>Ecdysozoa</taxon>
        <taxon>Arthropoda</taxon>
        <taxon>Hexapoda</taxon>
        <taxon>Insecta</taxon>
        <taxon>Pterygota</taxon>
        <taxon>Neoptera</taxon>
        <taxon>Endopterygota</taxon>
        <taxon>Coleoptera</taxon>
        <taxon>Polyphaga</taxon>
        <taxon>Elateriformia</taxon>
        <taxon>Elateroidea</taxon>
        <taxon>Elateridae</taxon>
        <taxon>Agrypninae</taxon>
        <taxon>Pyrophorini</taxon>
        <taxon>Ignelater</taxon>
    </lineage>
</organism>
<sequence>MVLRRAGYHIGITRKSLLPSILTKFEEVQAKIESLAKTTSDKTSAALEPQVRERESFENNYFEVLAEIDIIVENRNEIQNSVSMSSKIDILLGADIFWQLLCVGQIHLDRSQPYFQKTQLGWVADRSVTNPLNSNRIATHLSTINSENALESQISKFFELEDDHSQALLSPEERTCEKHFKETYARAEKRFFALEQRFKHISAYD</sequence>
<reference evidence="1" key="1">
    <citation type="submission" date="2019-08" db="EMBL/GenBank/DDBJ databases">
        <title>The genome of the North American firefly Photinus pyralis.</title>
        <authorList>
            <consortium name="Photinus pyralis genome working group"/>
            <person name="Fallon T.R."/>
            <person name="Sander Lower S.E."/>
            <person name="Weng J.-K."/>
        </authorList>
    </citation>
    <scope>NUCLEOTIDE SEQUENCE</scope>
    <source>
        <strain evidence="1">TRF0915ILg1</strain>
        <tissue evidence="1">Whole body</tissue>
    </source>
</reference>
<protein>
    <submittedName>
        <fullName evidence="1">Uncharacterized protein</fullName>
    </submittedName>
</protein>
<dbReference type="OrthoDB" id="8065733at2759"/>
<keyword evidence="2" id="KW-1185">Reference proteome</keyword>
<proteinExistence type="predicted"/>
<gene>
    <name evidence="1" type="ORF">ILUMI_07811</name>
</gene>